<evidence type="ECO:0000256" key="3">
    <source>
        <dbReference type="SAM" id="MobiDB-lite"/>
    </source>
</evidence>
<proteinExistence type="inferred from homology"/>
<keyword evidence="4" id="KW-1185">Reference proteome</keyword>
<feature type="region of interest" description="Disordered" evidence="3">
    <location>
        <begin position="30"/>
        <end position="125"/>
    </location>
</feature>
<dbReference type="AlphaFoldDB" id="A0A9C6WPC8"/>
<dbReference type="InterPro" id="IPR027417">
    <property type="entry name" value="P-loop_NTPase"/>
</dbReference>
<evidence type="ECO:0000256" key="1">
    <source>
        <dbReference type="ARBA" id="ARBA00007712"/>
    </source>
</evidence>
<dbReference type="RefSeq" id="XP_052123407.1">
    <property type="nucleotide sequence ID" value="XM_052267447.1"/>
</dbReference>
<dbReference type="GeneID" id="113205216"/>
<keyword evidence="2" id="KW-0866">Nonsense-mediated mRNA decay</keyword>
<sequence>MLQLLSFPDQSTDILGFNFRSSKKVVQYSSHQKRLEMSDRKMTKDEGGMGRRPHVLLTKNDHDNEKPPTIILRTREGENRAVSPSQTRTPTVLKKESTDTSSQPSYQLAYKNSAPQAPNPLAPSPKMKSCVKLVDETMQFCEVPTEYFMDQNDFLVVGILGQQSVGKSTVMSQLASGNPSQLVKDMCFKPQDYDQAMAASHCTSGIDLYVTSNRMLLLDTQPLMSASVFERISNLDISANTTAPSAKKYQSTSTQSSSSGPSIGDVGLLTNMDGALEIHSLQMAAFILSVCHVVILAQDWFFDPDMIRLLQSAEMLKPPTPTTAADETLVEYFPHLFLLHNQCKPSEFTPEHIKMMQSIYRDSFLKSKLELKSGVGVGMGGIIDFVDSESCGEAINLFLLPDTDEEEIHKFCGHPGYGELLLKMRQHILGVVKKPLRHHPLSEKNWYVKLYAFFT</sequence>
<dbReference type="OrthoDB" id="79514at2759"/>
<dbReference type="Proteomes" id="UP000504606">
    <property type="component" value="Unplaced"/>
</dbReference>
<comment type="similarity">
    <text evidence="1">Belongs to the SMG9 family.</text>
</comment>
<name>A0A9C6WPC8_FRAOC</name>
<dbReference type="GO" id="GO:0000184">
    <property type="term" value="P:nuclear-transcribed mRNA catabolic process, nonsense-mediated decay"/>
    <property type="evidence" value="ECO:0007669"/>
    <property type="project" value="UniProtKB-KW"/>
</dbReference>
<organism evidence="4 5">
    <name type="scientific">Frankliniella occidentalis</name>
    <name type="common">Western flower thrips</name>
    <name type="synonym">Euthrips occidentalis</name>
    <dbReference type="NCBI Taxonomy" id="133901"/>
    <lineage>
        <taxon>Eukaryota</taxon>
        <taxon>Metazoa</taxon>
        <taxon>Ecdysozoa</taxon>
        <taxon>Arthropoda</taxon>
        <taxon>Hexapoda</taxon>
        <taxon>Insecta</taxon>
        <taxon>Pterygota</taxon>
        <taxon>Neoptera</taxon>
        <taxon>Paraneoptera</taxon>
        <taxon>Thysanoptera</taxon>
        <taxon>Terebrantia</taxon>
        <taxon>Thripoidea</taxon>
        <taxon>Thripidae</taxon>
        <taxon>Frankliniella</taxon>
    </lineage>
</organism>
<gene>
    <name evidence="5" type="primary">LOC113205216</name>
</gene>
<evidence type="ECO:0000256" key="2">
    <source>
        <dbReference type="ARBA" id="ARBA00023161"/>
    </source>
</evidence>
<dbReference type="InterPro" id="IPR039177">
    <property type="entry name" value="SMG9"/>
</dbReference>
<accession>A0A9C6WPC8</accession>
<evidence type="ECO:0000313" key="4">
    <source>
        <dbReference type="Proteomes" id="UP000504606"/>
    </source>
</evidence>
<dbReference type="PANTHER" id="PTHR14270:SF0">
    <property type="entry name" value="NONSENSE-MEDIATED MRNA DECAY FACTOR SMG9"/>
    <property type="match status" value="1"/>
</dbReference>
<feature type="compositionally biased region" description="Basic and acidic residues" evidence="3">
    <location>
        <begin position="33"/>
        <end position="49"/>
    </location>
</feature>
<dbReference type="KEGG" id="foc:113205216"/>
<reference evidence="5" key="1">
    <citation type="submission" date="2025-08" db="UniProtKB">
        <authorList>
            <consortium name="RefSeq"/>
        </authorList>
    </citation>
    <scope>IDENTIFICATION</scope>
    <source>
        <tissue evidence="5">Whole organism</tissue>
    </source>
</reference>
<dbReference type="Gene3D" id="3.40.50.300">
    <property type="entry name" value="P-loop containing nucleotide triphosphate hydrolases"/>
    <property type="match status" value="1"/>
</dbReference>
<evidence type="ECO:0000313" key="5">
    <source>
        <dbReference type="RefSeq" id="XP_052123407.1"/>
    </source>
</evidence>
<dbReference type="PANTHER" id="PTHR14270">
    <property type="entry name" value="NONSENSE-MEDIATED MRNA DECAY FACTOR SMG9"/>
    <property type="match status" value="1"/>
</dbReference>
<protein>
    <submittedName>
        <fullName evidence="5">Nonsense-mediated mRNA decay factor SMG9-like</fullName>
    </submittedName>
</protein>